<feature type="region of interest" description="Disordered" evidence="1">
    <location>
        <begin position="49"/>
        <end position="93"/>
    </location>
</feature>
<protein>
    <submittedName>
        <fullName evidence="2">Uncharacterized protein</fullName>
    </submittedName>
</protein>
<dbReference type="Proteomes" id="UP000187209">
    <property type="component" value="Unassembled WGS sequence"/>
</dbReference>
<feature type="compositionally biased region" description="Basic and acidic residues" evidence="1">
    <location>
        <begin position="384"/>
        <end position="402"/>
    </location>
</feature>
<feature type="region of interest" description="Disordered" evidence="1">
    <location>
        <begin position="1097"/>
        <end position="1121"/>
    </location>
</feature>
<feature type="region of interest" description="Disordered" evidence="1">
    <location>
        <begin position="550"/>
        <end position="576"/>
    </location>
</feature>
<feature type="compositionally biased region" description="Basic and acidic residues" evidence="1">
    <location>
        <begin position="191"/>
        <end position="206"/>
    </location>
</feature>
<feature type="compositionally biased region" description="Basic and acidic residues" evidence="1">
    <location>
        <begin position="257"/>
        <end position="284"/>
    </location>
</feature>
<evidence type="ECO:0000313" key="2">
    <source>
        <dbReference type="EMBL" id="OMJ84711.1"/>
    </source>
</evidence>
<feature type="compositionally biased region" description="Basic and acidic residues" evidence="1">
    <location>
        <begin position="724"/>
        <end position="738"/>
    </location>
</feature>
<feature type="region of interest" description="Disordered" evidence="1">
    <location>
        <begin position="234"/>
        <end position="466"/>
    </location>
</feature>
<feature type="compositionally biased region" description="Basic and acidic residues" evidence="1">
    <location>
        <begin position="310"/>
        <end position="334"/>
    </location>
</feature>
<dbReference type="EMBL" id="MPUH01000260">
    <property type="protein sequence ID" value="OMJ84711.1"/>
    <property type="molecule type" value="Genomic_DNA"/>
</dbReference>
<proteinExistence type="predicted"/>
<sequence length="1537" mass="177286">MESEEVRKTYPVTEEKNSNQQSKPGARRAPRGSVKALIGKYEDIYKECSSQDSNEVKGISPTEKSTQEVTIQNTQPKNDSVGNRNRKRGSVKKSDLWLKDVNFEIREDITEDVQDDDDTLVSQDKIKKVLGSEKALPDIIEKSIETESKPNSHISSSEAFNEKLPDICNKNSELEEKEPKVLPEKNSPIECAKEKNEENDEEKKSFLELSLTSEKPEDKRDIIAHETVELFEEKGKNEKENELGEALKKHKKHRRKEVNEKEDKLLEEEHTEEKIKIEPEKFSTENEESESLILSLKNEEKSSSISYNLEEGHSLSKSRPSEKEEDNKEINEQQKKKKKKSKKHENFIDKESDIKDTYDECQELKISPSNKNNIPESEQNPKLVDNDLLKTHEQTQNEETKSLNKKTKNKKNDASSEDNEKNSRKEQFIKQDKDSQDKNFQSSNENDEKPEIDFKTEKPKIDNKDTEKYIEKNFLEIKDEEILSYKKNEEFRKNYECEPKVKEENYNILSYDEETKHENNQECVEKIKDESFEENDKEKKIENFIPLKTDEEKIISSHDSIDLPTNPYNEKPFSEVKEEKFIEENKFSVDKKHIFSDEDDTKTKKNEELPDNSQKKHKKEKAHDESSEEKKKKNKHQKEDIYKKEKKEKDSDNESDKEFKEKKHIINADIPKIESNQINIRKNIEEKKENLVIDKEIHIEKDKPLNEKTNKDLTLKEISIEEPIKANELSIDKDKSIEKGPYISKGLRKDSDSKKSRDRKNEGKFEDSFSRKRIKKGKRDVESLTKSQENSKIDESDQSLLITDSKQDKTDKNISVDRFFDIPNAEQPEILTKTELTSFEEPKSIKLNENSIISTSNNITGSNDLPVHEKKPILDSHNHLLEMQKDNFESNFTFGQEEAKSPIKDVLKIDYENKIPPETVENKYYSLMSFDHDSSSDLLYKDLPDSPNMLLDNQEAKKNTDLEIIEEKSLDSPEKTKTKDIEKIQTPVFAASSKTQEKSPAFGYGLTKSPDIGGKNLVEVFSTPETHVKTIVKDQEKIGKKPMEIINTPIAPLKNIEKPKINFPSVEKPKINFPSVEKPEEVPFGSVLHLKKTQETQFAQKKMPNLSQQSPSKTSQEIEITPNISMEKVTEINISPYKNLENLPGTPKASVMQGKKTIEESKIKPNITSPEKPTRNLLFPPSPVYKSEKPITKPEDKSFKTPQKPVIIEEKKQKLDEIKSKPDTKPQNLQSFFAPYFDEKNPDTPIQKKKISLSISNIPNSYPMPIEDIINEIDVLCVNCYECVPADEVDFHSKKCLKPIVESQDFSPADIRIRKLLKAIASRKILSNGIKYSYYCQLEEYCIAILEKSMNSYTIADKIDNIFNESLGIIDGLPIMITAKRLNNLLELKGEFTVEMDNEDLLKMYQEEAERQKKELEKWKLRSELLLQLAGNPAGQALEVDSEVGSERGSVISFSTGFSDFTTDVGNLEDIEQVLQAISEEELEKHFYSLCVRAKLSLSKNHPGQNVSISELYKLAQLNNIPVSQWRDYISSFLGNQ</sequence>
<feature type="compositionally biased region" description="Basic and acidic residues" evidence="1">
    <location>
        <begin position="747"/>
        <end position="770"/>
    </location>
</feature>
<feature type="region of interest" description="Disordered" evidence="1">
    <location>
        <begin position="171"/>
        <end position="220"/>
    </location>
</feature>
<feature type="compositionally biased region" description="Basic and acidic residues" evidence="1">
    <location>
        <begin position="592"/>
        <end position="608"/>
    </location>
</feature>
<name>A0A1R2C6V5_9CILI</name>
<feature type="compositionally biased region" description="Basic and acidic residues" evidence="1">
    <location>
        <begin position="344"/>
        <end position="358"/>
    </location>
</feature>
<comment type="caution">
    <text evidence="2">The sequence shown here is derived from an EMBL/GenBank/DDBJ whole genome shotgun (WGS) entry which is preliminary data.</text>
</comment>
<feature type="compositionally biased region" description="Basic and acidic residues" evidence="1">
    <location>
        <begin position="172"/>
        <end position="183"/>
    </location>
</feature>
<feature type="region of interest" description="Disordered" evidence="1">
    <location>
        <begin position="1140"/>
        <end position="1202"/>
    </location>
</feature>
<feature type="compositionally biased region" description="Basic and acidic residues" evidence="1">
    <location>
        <begin position="1186"/>
        <end position="1199"/>
    </location>
</feature>
<feature type="region of interest" description="Disordered" evidence="1">
    <location>
        <begin position="592"/>
        <end position="680"/>
    </location>
</feature>
<evidence type="ECO:0000313" key="3">
    <source>
        <dbReference type="Proteomes" id="UP000187209"/>
    </source>
</evidence>
<feature type="compositionally biased region" description="Basic and acidic residues" evidence="1">
    <location>
        <begin position="621"/>
        <end position="666"/>
    </location>
</feature>
<feature type="region of interest" description="Disordered" evidence="1">
    <location>
        <begin position="1"/>
        <end position="33"/>
    </location>
</feature>
<keyword evidence="3" id="KW-1185">Reference proteome</keyword>
<feature type="compositionally biased region" description="Polar residues" evidence="1">
    <location>
        <begin position="367"/>
        <end position="380"/>
    </location>
</feature>
<feature type="compositionally biased region" description="Basic and acidic residues" evidence="1">
    <location>
        <begin position="1"/>
        <end position="17"/>
    </location>
</feature>
<feature type="compositionally biased region" description="Basic and acidic residues" evidence="1">
    <location>
        <begin position="779"/>
        <end position="795"/>
    </location>
</feature>
<organism evidence="2 3">
    <name type="scientific">Stentor coeruleus</name>
    <dbReference type="NCBI Taxonomy" id="5963"/>
    <lineage>
        <taxon>Eukaryota</taxon>
        <taxon>Sar</taxon>
        <taxon>Alveolata</taxon>
        <taxon>Ciliophora</taxon>
        <taxon>Postciliodesmatophora</taxon>
        <taxon>Heterotrichea</taxon>
        <taxon>Heterotrichida</taxon>
        <taxon>Stentoridae</taxon>
        <taxon>Stentor</taxon>
    </lineage>
</organism>
<feature type="compositionally biased region" description="Basic and acidic residues" evidence="1">
    <location>
        <begin position="446"/>
        <end position="466"/>
    </location>
</feature>
<feature type="compositionally biased region" description="Polar residues" evidence="1">
    <location>
        <begin position="62"/>
        <end position="83"/>
    </location>
</feature>
<feature type="region of interest" description="Disordered" evidence="1">
    <location>
        <begin position="724"/>
        <end position="808"/>
    </location>
</feature>
<accession>A0A1R2C6V5</accession>
<evidence type="ECO:0000256" key="1">
    <source>
        <dbReference type="SAM" id="MobiDB-lite"/>
    </source>
</evidence>
<gene>
    <name evidence="2" type="ORF">SteCoe_14100</name>
</gene>
<feature type="compositionally biased region" description="Basic and acidic residues" evidence="1">
    <location>
        <begin position="234"/>
        <end position="247"/>
    </location>
</feature>
<feature type="compositionally biased region" description="Basic and acidic residues" evidence="1">
    <location>
        <begin position="550"/>
        <end position="561"/>
    </location>
</feature>
<feature type="compositionally biased region" description="Basic and acidic residues" evidence="1">
    <location>
        <begin position="410"/>
        <end position="437"/>
    </location>
</feature>
<reference evidence="2 3" key="1">
    <citation type="submission" date="2016-11" db="EMBL/GenBank/DDBJ databases">
        <title>The macronuclear genome of Stentor coeruleus: a giant cell with tiny introns.</title>
        <authorList>
            <person name="Slabodnick M."/>
            <person name="Ruby J.G."/>
            <person name="Reiff S.B."/>
            <person name="Swart E.C."/>
            <person name="Gosai S."/>
            <person name="Prabakaran S."/>
            <person name="Witkowska E."/>
            <person name="Larue G.E."/>
            <person name="Fisher S."/>
            <person name="Freeman R.M."/>
            <person name="Gunawardena J."/>
            <person name="Chu W."/>
            <person name="Stover N.A."/>
            <person name="Gregory B.D."/>
            <person name="Nowacki M."/>
            <person name="Derisi J."/>
            <person name="Roy S.W."/>
            <person name="Marshall W.F."/>
            <person name="Sood P."/>
        </authorList>
    </citation>
    <scope>NUCLEOTIDE SEQUENCE [LARGE SCALE GENOMIC DNA]</scope>
    <source>
        <strain evidence="2">WM001</strain>
    </source>
</reference>